<reference evidence="9 10" key="1">
    <citation type="submission" date="2023-03" db="EMBL/GenBank/DDBJ databases">
        <title>Genome insight into feeding habits of ladybird beetles.</title>
        <authorList>
            <person name="Li H.-S."/>
            <person name="Huang Y.-H."/>
            <person name="Pang H."/>
        </authorList>
    </citation>
    <scope>NUCLEOTIDE SEQUENCE [LARGE SCALE GENOMIC DNA]</scope>
    <source>
        <strain evidence="9">SYSU_2023b</strain>
        <tissue evidence="9">Whole body</tissue>
    </source>
</reference>
<keyword evidence="6 8" id="KW-0472">Membrane</keyword>
<feature type="coiled-coil region" evidence="7">
    <location>
        <begin position="137"/>
        <end position="312"/>
    </location>
</feature>
<dbReference type="GO" id="GO:0000139">
    <property type="term" value="C:Golgi membrane"/>
    <property type="evidence" value="ECO:0007669"/>
    <property type="project" value="UniProtKB-SubCell"/>
</dbReference>
<accession>A0AAW1V8C8</accession>
<dbReference type="PANTHER" id="PTHR13815:SF7">
    <property type="entry name" value="GOLGIN SUBFAMILY A MEMBER 5"/>
    <property type="match status" value="1"/>
</dbReference>
<evidence type="ECO:0000256" key="4">
    <source>
        <dbReference type="ARBA" id="ARBA00023034"/>
    </source>
</evidence>
<keyword evidence="5 7" id="KW-0175">Coiled coil</keyword>
<feature type="transmembrane region" description="Helical" evidence="8">
    <location>
        <begin position="455"/>
        <end position="476"/>
    </location>
</feature>
<feature type="coiled-coil region" evidence="7">
    <location>
        <begin position="343"/>
        <end position="398"/>
    </location>
</feature>
<evidence type="ECO:0000256" key="8">
    <source>
        <dbReference type="SAM" id="Phobius"/>
    </source>
</evidence>
<dbReference type="GO" id="GO:0000301">
    <property type="term" value="P:retrograde transport, vesicle recycling within Golgi"/>
    <property type="evidence" value="ECO:0007669"/>
    <property type="project" value="TreeGrafter"/>
</dbReference>
<evidence type="ECO:0000256" key="7">
    <source>
        <dbReference type="SAM" id="Coils"/>
    </source>
</evidence>
<evidence type="ECO:0008006" key="11">
    <source>
        <dbReference type="Google" id="ProtNLM"/>
    </source>
</evidence>
<dbReference type="AlphaFoldDB" id="A0AAW1V8C8"/>
<evidence type="ECO:0000256" key="6">
    <source>
        <dbReference type="ARBA" id="ARBA00023136"/>
    </source>
</evidence>
<dbReference type="EMBL" id="JARQZJ010000122">
    <property type="protein sequence ID" value="KAK9889404.1"/>
    <property type="molecule type" value="Genomic_DNA"/>
</dbReference>
<keyword evidence="2 8" id="KW-0812">Transmembrane</keyword>
<keyword evidence="10" id="KW-1185">Reference proteome</keyword>
<keyword evidence="4" id="KW-0333">Golgi apparatus</keyword>
<comment type="subcellular location">
    <subcellularLocation>
        <location evidence="1">Golgi apparatus membrane</location>
        <topology evidence="1">Single-pass type IV membrane protein</topology>
    </subcellularLocation>
</comment>
<dbReference type="GO" id="GO:0031985">
    <property type="term" value="C:Golgi cisterna"/>
    <property type="evidence" value="ECO:0007669"/>
    <property type="project" value="TreeGrafter"/>
</dbReference>
<dbReference type="PANTHER" id="PTHR13815">
    <property type="entry name" value="GOLGIN-84"/>
    <property type="match status" value="1"/>
</dbReference>
<evidence type="ECO:0000313" key="9">
    <source>
        <dbReference type="EMBL" id="KAK9889404.1"/>
    </source>
</evidence>
<evidence type="ECO:0000313" key="10">
    <source>
        <dbReference type="Proteomes" id="UP001431783"/>
    </source>
</evidence>
<evidence type="ECO:0000256" key="5">
    <source>
        <dbReference type="ARBA" id="ARBA00023054"/>
    </source>
</evidence>
<dbReference type="Proteomes" id="UP001431783">
    <property type="component" value="Unassembled WGS sequence"/>
</dbReference>
<sequence length="480" mass="56104">MAWLQNLTGQAENFLNKIDQKAANVLNDTSLKTKQTCHFQEGSDIAHTELHYDLEKKTAQKEGQEICDNSIEKHPAEVLETLQSEYIEDYITEGGRVDDAGFEMNSIKNNASSSDIECFDEHVALSESVLRSSAIDIQKYIDNISNLEFQNEDLNKQLLNIQHLYSEIRNENSILKNSLERANEMVSVAEHEMEQYKARAHRILQEKEKLLNLKSAVETHINQEEKIYLNYNEEMRSELKFQLDRNKEFKEKIANLTSELVSLQQQYVVMQNTLQQSCQKTEIDLLNERRMLVSLEEDLKIKSQELSQVHQDLVEKNYEIISKTQEIDQLKSQLINHSSMVYNEELEYRIQSLTQTLMMKQNNLETVTSERNALRIQLEKLENEYHRNLLVMRNSQQKLVHINDTDDVKLQIPQLMRVSPLDAGVTRRVKHAYSSLDSLSIRTGVFLRRYPVIRVFVFCYMVLLHFWVLIILLSYAPNTK</sequence>
<name>A0AAW1V8C8_9CUCU</name>
<dbReference type="GO" id="GO:0007030">
    <property type="term" value="P:Golgi organization"/>
    <property type="evidence" value="ECO:0007669"/>
    <property type="project" value="InterPro"/>
</dbReference>
<gene>
    <name evidence="9" type="ORF">WA026_004678</name>
</gene>
<dbReference type="Pfam" id="PF09787">
    <property type="entry name" value="Golgin_A5"/>
    <property type="match status" value="1"/>
</dbReference>
<keyword evidence="3 8" id="KW-1133">Transmembrane helix</keyword>
<dbReference type="InterPro" id="IPR019177">
    <property type="entry name" value="Golgin_subfamily_A_member_5"/>
</dbReference>
<evidence type="ECO:0000256" key="2">
    <source>
        <dbReference type="ARBA" id="ARBA00022692"/>
    </source>
</evidence>
<evidence type="ECO:0000256" key="1">
    <source>
        <dbReference type="ARBA" id="ARBA00004409"/>
    </source>
</evidence>
<protein>
    <recommendedName>
        <fullName evidence="11">Golgin-84</fullName>
    </recommendedName>
</protein>
<comment type="caution">
    <text evidence="9">The sequence shown here is derived from an EMBL/GenBank/DDBJ whole genome shotgun (WGS) entry which is preliminary data.</text>
</comment>
<evidence type="ECO:0000256" key="3">
    <source>
        <dbReference type="ARBA" id="ARBA00022989"/>
    </source>
</evidence>
<organism evidence="9 10">
    <name type="scientific">Henosepilachna vigintioctopunctata</name>
    <dbReference type="NCBI Taxonomy" id="420089"/>
    <lineage>
        <taxon>Eukaryota</taxon>
        <taxon>Metazoa</taxon>
        <taxon>Ecdysozoa</taxon>
        <taxon>Arthropoda</taxon>
        <taxon>Hexapoda</taxon>
        <taxon>Insecta</taxon>
        <taxon>Pterygota</taxon>
        <taxon>Neoptera</taxon>
        <taxon>Endopterygota</taxon>
        <taxon>Coleoptera</taxon>
        <taxon>Polyphaga</taxon>
        <taxon>Cucujiformia</taxon>
        <taxon>Coccinelloidea</taxon>
        <taxon>Coccinellidae</taxon>
        <taxon>Epilachninae</taxon>
        <taxon>Epilachnini</taxon>
        <taxon>Henosepilachna</taxon>
    </lineage>
</organism>
<proteinExistence type="predicted"/>